<keyword evidence="5" id="KW-0004">4Fe-4S</keyword>
<evidence type="ECO:0000256" key="1">
    <source>
        <dbReference type="ARBA" id="ARBA00001400"/>
    </source>
</evidence>
<dbReference type="EMBL" id="JBDIVE010000007">
    <property type="protein sequence ID" value="MEN3069572.1"/>
    <property type="molecule type" value="Genomic_DNA"/>
</dbReference>
<dbReference type="PANTHER" id="PTHR33693">
    <property type="entry name" value="TYPE-5 URACIL-DNA GLYCOSYLASE"/>
    <property type="match status" value="1"/>
</dbReference>
<dbReference type="Proteomes" id="UP001410394">
    <property type="component" value="Unassembled WGS sequence"/>
</dbReference>
<dbReference type="SMART" id="SM00986">
    <property type="entry name" value="UDG"/>
    <property type="match status" value="1"/>
</dbReference>
<organism evidence="14 15">
    <name type="scientific">Uliginosibacterium sediminicola</name>
    <dbReference type="NCBI Taxonomy" id="2024550"/>
    <lineage>
        <taxon>Bacteria</taxon>
        <taxon>Pseudomonadati</taxon>
        <taxon>Pseudomonadota</taxon>
        <taxon>Betaproteobacteria</taxon>
        <taxon>Rhodocyclales</taxon>
        <taxon>Zoogloeaceae</taxon>
        <taxon>Uliginosibacterium</taxon>
    </lineage>
</organism>
<keyword evidence="8 14" id="KW-0378">Hydrolase</keyword>
<name>A0ABU9Z0T1_9RHOO</name>
<dbReference type="NCBIfam" id="TIGR00758">
    <property type="entry name" value="UDG_fam4"/>
    <property type="match status" value="1"/>
</dbReference>
<keyword evidence="6" id="KW-0479">Metal-binding</keyword>
<reference evidence="14 15" key="1">
    <citation type="journal article" date="2018" name="Int. J. Syst. Evol. Microbiol.">
        <title>Uliginosibacterium sediminicola sp. nov., isolated from freshwater sediment.</title>
        <authorList>
            <person name="Hwang W.M."/>
            <person name="Kim S.M."/>
            <person name="Kang K."/>
            <person name="Ahn T.Y."/>
        </authorList>
    </citation>
    <scope>NUCLEOTIDE SEQUENCE [LARGE SCALE GENOMIC DNA]</scope>
    <source>
        <strain evidence="14 15">M1-21</strain>
    </source>
</reference>
<evidence type="ECO:0000256" key="5">
    <source>
        <dbReference type="ARBA" id="ARBA00022485"/>
    </source>
</evidence>
<evidence type="ECO:0000313" key="14">
    <source>
        <dbReference type="EMBL" id="MEN3069572.1"/>
    </source>
</evidence>
<evidence type="ECO:0000256" key="11">
    <source>
        <dbReference type="ARBA" id="ARBA00023204"/>
    </source>
</evidence>
<dbReference type="InterPro" id="IPR036895">
    <property type="entry name" value="Uracil-DNA_glycosylase-like_sf"/>
</dbReference>
<keyword evidence="11" id="KW-0234">DNA repair</keyword>
<keyword evidence="7" id="KW-0227">DNA damage</keyword>
<dbReference type="GO" id="GO:0004844">
    <property type="term" value="F:uracil DNA N-glycosylase activity"/>
    <property type="evidence" value="ECO:0007669"/>
    <property type="project" value="UniProtKB-EC"/>
</dbReference>
<dbReference type="Pfam" id="PF03167">
    <property type="entry name" value="UDG"/>
    <property type="match status" value="1"/>
</dbReference>
<dbReference type="PANTHER" id="PTHR33693:SF1">
    <property type="entry name" value="TYPE-4 URACIL-DNA GLYCOSYLASE"/>
    <property type="match status" value="1"/>
</dbReference>
<sequence length="288" mass="31022">MGIKPLWRLRQAAPQPSLPEVAVALGSTPESTPESAPEPAPEPAPAPRVAEQAMAQLADYPADELINDLAREASRELLIEQIIDVPDDALNALPSERRRIPTDWDGLAAEVAGCSACGLCKARKQAVFGVGDRQADWMFVGEGPGAEEDERGEPFVGQAGKLLDAMLQAIGLKRDKDVYIANAVKCRPPGNRTPEAEEIAACRPYLVQQIELVKPRVLIALGRPAAQTLLGSETSIAAARGKLHHYAGIPLVVTYHPAYLLRNLPDKAKAWEDLCFAMDVMAKQRSAG</sequence>
<evidence type="ECO:0000256" key="10">
    <source>
        <dbReference type="ARBA" id="ARBA00023014"/>
    </source>
</evidence>
<keyword evidence="9" id="KW-0408">Iron</keyword>
<evidence type="ECO:0000256" key="12">
    <source>
        <dbReference type="SAM" id="MobiDB-lite"/>
    </source>
</evidence>
<dbReference type="SUPFAM" id="SSF52141">
    <property type="entry name" value="Uracil-DNA glycosylase-like"/>
    <property type="match status" value="1"/>
</dbReference>
<dbReference type="EC" id="3.2.2.27" evidence="3"/>
<dbReference type="CDD" id="cd10030">
    <property type="entry name" value="UDG-F4_TTUDGA_SPO1dp_like"/>
    <property type="match status" value="1"/>
</dbReference>
<dbReference type="InterPro" id="IPR005122">
    <property type="entry name" value="Uracil-DNA_glycosylase-like"/>
</dbReference>
<dbReference type="SMART" id="SM00987">
    <property type="entry name" value="UreE_C"/>
    <property type="match status" value="1"/>
</dbReference>
<evidence type="ECO:0000256" key="2">
    <source>
        <dbReference type="ARBA" id="ARBA00006521"/>
    </source>
</evidence>
<accession>A0ABU9Z0T1</accession>
<comment type="catalytic activity">
    <reaction evidence="1">
        <text>Hydrolyzes single-stranded DNA or mismatched double-stranded DNA and polynucleotides, releasing free uracil.</text>
        <dbReference type="EC" id="3.2.2.27"/>
    </reaction>
</comment>
<dbReference type="Gene3D" id="3.40.470.10">
    <property type="entry name" value="Uracil-DNA glycosylase-like domain"/>
    <property type="match status" value="1"/>
</dbReference>
<evidence type="ECO:0000259" key="13">
    <source>
        <dbReference type="SMART" id="SM00986"/>
    </source>
</evidence>
<evidence type="ECO:0000256" key="8">
    <source>
        <dbReference type="ARBA" id="ARBA00022801"/>
    </source>
</evidence>
<keyword evidence="14" id="KW-0326">Glycosidase</keyword>
<evidence type="ECO:0000256" key="4">
    <source>
        <dbReference type="ARBA" id="ARBA00019403"/>
    </source>
</evidence>
<gene>
    <name evidence="14" type="ORF">ABDB84_13870</name>
</gene>
<keyword evidence="15" id="KW-1185">Reference proteome</keyword>
<protein>
    <recommendedName>
        <fullName evidence="4">Type-4 uracil-DNA glycosylase</fullName>
        <ecNumber evidence="3">3.2.2.27</ecNumber>
    </recommendedName>
</protein>
<feature type="domain" description="Uracil-DNA glycosylase-like" evidence="13">
    <location>
        <begin position="128"/>
        <end position="275"/>
    </location>
</feature>
<evidence type="ECO:0000313" key="15">
    <source>
        <dbReference type="Proteomes" id="UP001410394"/>
    </source>
</evidence>
<evidence type="ECO:0000256" key="9">
    <source>
        <dbReference type="ARBA" id="ARBA00023004"/>
    </source>
</evidence>
<feature type="compositionally biased region" description="Pro residues" evidence="12">
    <location>
        <begin position="36"/>
        <end position="46"/>
    </location>
</feature>
<evidence type="ECO:0000256" key="6">
    <source>
        <dbReference type="ARBA" id="ARBA00022723"/>
    </source>
</evidence>
<dbReference type="InterPro" id="IPR051536">
    <property type="entry name" value="UDG_Type-4/5"/>
</dbReference>
<evidence type="ECO:0000256" key="3">
    <source>
        <dbReference type="ARBA" id="ARBA00012030"/>
    </source>
</evidence>
<comment type="similarity">
    <text evidence="2">Belongs to the uracil-DNA glycosylase (UDG) superfamily. Type 4 (UDGa) family.</text>
</comment>
<comment type="caution">
    <text evidence="14">The sequence shown here is derived from an EMBL/GenBank/DDBJ whole genome shotgun (WGS) entry which is preliminary data.</text>
</comment>
<proteinExistence type="inferred from homology"/>
<feature type="region of interest" description="Disordered" evidence="12">
    <location>
        <begin position="18"/>
        <end position="48"/>
    </location>
</feature>
<evidence type="ECO:0000256" key="7">
    <source>
        <dbReference type="ARBA" id="ARBA00022763"/>
    </source>
</evidence>
<keyword evidence="10" id="KW-0411">Iron-sulfur</keyword>
<dbReference type="InterPro" id="IPR005273">
    <property type="entry name" value="Ura-DNA_glyco_family4"/>
</dbReference>